<name>A0A6J0LTR9_RAPSA</name>
<gene>
    <name evidence="3" type="primary">LOC108833863</name>
</gene>
<reference evidence="3" key="1">
    <citation type="submission" date="2025-08" db="UniProtKB">
        <authorList>
            <consortium name="RefSeq"/>
        </authorList>
    </citation>
    <scope>IDENTIFICATION</scope>
    <source>
        <tissue evidence="3">Leaf</tissue>
    </source>
</reference>
<dbReference type="OrthoDB" id="1938625at2759"/>
<keyword evidence="2" id="KW-1185">Reference proteome</keyword>
<protein>
    <submittedName>
        <fullName evidence="3">Uncharacterized protein LOC108833863</fullName>
    </submittedName>
</protein>
<evidence type="ECO:0000259" key="1">
    <source>
        <dbReference type="Pfam" id="PF13966"/>
    </source>
</evidence>
<feature type="non-terminal residue" evidence="3">
    <location>
        <position position="204"/>
    </location>
</feature>
<dbReference type="InterPro" id="IPR026960">
    <property type="entry name" value="RVT-Znf"/>
</dbReference>
<evidence type="ECO:0000313" key="3">
    <source>
        <dbReference type="RefSeq" id="XP_018462761.1"/>
    </source>
</evidence>
<evidence type="ECO:0000313" key="2">
    <source>
        <dbReference type="Proteomes" id="UP000504610"/>
    </source>
</evidence>
<dbReference type="AlphaFoldDB" id="A0A6J0LTR9"/>
<dbReference type="Pfam" id="PF13966">
    <property type="entry name" value="zf-RVT"/>
    <property type="match status" value="1"/>
</dbReference>
<organism evidence="2 3">
    <name type="scientific">Raphanus sativus</name>
    <name type="common">Radish</name>
    <name type="synonym">Raphanus raphanistrum var. sativus</name>
    <dbReference type="NCBI Taxonomy" id="3726"/>
    <lineage>
        <taxon>Eukaryota</taxon>
        <taxon>Viridiplantae</taxon>
        <taxon>Streptophyta</taxon>
        <taxon>Embryophyta</taxon>
        <taxon>Tracheophyta</taxon>
        <taxon>Spermatophyta</taxon>
        <taxon>Magnoliopsida</taxon>
        <taxon>eudicotyledons</taxon>
        <taxon>Gunneridae</taxon>
        <taxon>Pentapetalae</taxon>
        <taxon>rosids</taxon>
        <taxon>malvids</taxon>
        <taxon>Brassicales</taxon>
        <taxon>Brassicaceae</taxon>
        <taxon>Brassiceae</taxon>
        <taxon>Raphanus</taxon>
    </lineage>
</organism>
<feature type="domain" description="Reverse transcriptase zinc-binding" evidence="1">
    <location>
        <begin position="118"/>
        <end position="200"/>
    </location>
</feature>
<dbReference type="RefSeq" id="XP_018462761.1">
    <property type="nucleotide sequence ID" value="XM_018607259.1"/>
</dbReference>
<dbReference type="GeneID" id="108833863"/>
<sequence length="204" mass="23777">MLSSADWVRKHLVRQESFWDIRDTGLGSWAVRFWTDLWHPLGRLIEVVGEIGTQKLGIARTALVCEVWNEGCWAFRRCRDSQMRSLIQAIENFALPDDRTGPDVILWKRQTNEFGKVFSTAEAWQMIHLQYPTFSWSKVIGFPLGVPRFAFISWLAIRNRLSTGDRMRAWGQVQGCLFCGEPNESRDHLFFACPYTYTLWLEVV</sequence>
<dbReference type="Proteomes" id="UP000504610">
    <property type="component" value="Unplaced"/>
</dbReference>
<dbReference type="KEGG" id="rsz:108833863"/>
<accession>A0A6J0LTR9</accession>
<proteinExistence type="predicted"/>